<evidence type="ECO:0000256" key="1">
    <source>
        <dbReference type="ARBA" id="ARBA00007416"/>
    </source>
</evidence>
<evidence type="ECO:0000256" key="5">
    <source>
        <dbReference type="ARBA" id="ARBA00023015"/>
    </source>
</evidence>
<keyword evidence="5" id="KW-0805">Transcription regulation</keyword>
<evidence type="ECO:0000256" key="2">
    <source>
        <dbReference type="ARBA" id="ARBA00022723"/>
    </source>
</evidence>
<keyword evidence="10" id="KW-1185">Reference proteome</keyword>
<dbReference type="CDD" id="cd21552">
    <property type="entry name" value="VEFS-box_ctSUZ12-like"/>
    <property type="match status" value="1"/>
</dbReference>
<name>A0ABQ9NYD6_9PEZI</name>
<protein>
    <recommendedName>
        <fullName evidence="8">Polycomb protein VEFS-Box domain-containing protein</fullName>
    </recommendedName>
</protein>
<evidence type="ECO:0000256" key="7">
    <source>
        <dbReference type="SAM" id="MobiDB-lite"/>
    </source>
</evidence>
<evidence type="ECO:0000256" key="4">
    <source>
        <dbReference type="ARBA" id="ARBA00022833"/>
    </source>
</evidence>
<proteinExistence type="inferred from homology"/>
<reference evidence="9" key="1">
    <citation type="submission" date="2022-10" db="EMBL/GenBank/DDBJ databases">
        <title>Culturing micro-colonial fungi from biological soil crusts in the Mojave desert and describing Neophaeococcomyces mojavensis, and introducing the new genera and species Taxawa tesnikishii.</title>
        <authorList>
            <person name="Kurbessoian T."/>
            <person name="Stajich J.E."/>
        </authorList>
    </citation>
    <scope>NUCLEOTIDE SEQUENCE</scope>
    <source>
        <strain evidence="9">TK_1</strain>
    </source>
</reference>
<accession>A0ABQ9NYD6</accession>
<keyword evidence="4" id="KW-0862">Zinc</keyword>
<comment type="caution">
    <text evidence="9">The sequence shown here is derived from an EMBL/GenBank/DDBJ whole genome shotgun (WGS) entry which is preliminary data.</text>
</comment>
<feature type="region of interest" description="Disordered" evidence="7">
    <location>
        <begin position="616"/>
        <end position="719"/>
    </location>
</feature>
<dbReference type="InterPro" id="IPR019135">
    <property type="entry name" value="Polycomb_protein_VEFS-Box"/>
</dbReference>
<evidence type="ECO:0000313" key="9">
    <source>
        <dbReference type="EMBL" id="KAJ9666066.1"/>
    </source>
</evidence>
<organism evidence="9 10">
    <name type="scientific">Coniosporium apollinis</name>
    <dbReference type="NCBI Taxonomy" id="61459"/>
    <lineage>
        <taxon>Eukaryota</taxon>
        <taxon>Fungi</taxon>
        <taxon>Dikarya</taxon>
        <taxon>Ascomycota</taxon>
        <taxon>Pezizomycotina</taxon>
        <taxon>Dothideomycetes</taxon>
        <taxon>Dothideomycetes incertae sedis</taxon>
        <taxon>Coniosporium</taxon>
    </lineage>
</organism>
<evidence type="ECO:0000256" key="6">
    <source>
        <dbReference type="ARBA" id="ARBA00023163"/>
    </source>
</evidence>
<evidence type="ECO:0000256" key="3">
    <source>
        <dbReference type="ARBA" id="ARBA00022771"/>
    </source>
</evidence>
<feature type="compositionally biased region" description="Basic residues" evidence="7">
    <location>
        <begin position="668"/>
        <end position="681"/>
    </location>
</feature>
<keyword evidence="2" id="KW-0479">Metal-binding</keyword>
<dbReference type="EMBL" id="JAPDRL010000022">
    <property type="protein sequence ID" value="KAJ9666066.1"/>
    <property type="molecule type" value="Genomic_DNA"/>
</dbReference>
<feature type="domain" description="Polycomb protein VEFS-Box" evidence="8">
    <location>
        <begin position="484"/>
        <end position="589"/>
    </location>
</feature>
<sequence length="747" mass="85093">MADGFKKFVGNACLYGFLDKYRNGTFLRRNISRSLDRHQKLLESANSDQLANGMQSGVDAESSWRFPSKDMLDKISKKQKPMLKIDVQGLRCMSKAQPKSKANNGEALVKTELVDVNNNSKLRCHCRVEITVWENGEGKSVVRRDFREAVLRVYPTVSGETVFDLDLDEPFYIEVSRLFVTVDKGQHWKKTVTAEYTLEIKIHFTDIEDQDAVFCEMSKSSSAYTRSDKLTPLVVKWKKLPRCPAEDEGLQIYRAISKKEKVALNYELAVDMAWKTSKDTPLTVYNRALRTFRIRQLPSPVSEPPSQPKQFSQVTYIFRDEYLSKTRVLVRDGFFCFVCTEKHFGTFEELHFHLKSHHHYFTFFVEKEEKKEPGAIVLLAKIEVEVSDRPENERPSRNGLSERDIDWVAPVKPFDMGRYLDGDNSWIAPATKSKRRAPVNRSESAPVPAPILSLKRRRPEEVAELQPGKRKRFKVPQAPEGVHFFRRISKRPLEEKEWLSESDDNIDEGWLKLRRNRIISVSNYADTKKAFIVKLDNYVQDEGLSGDAYAGDTLVRFARAHREWLKTSGMSEELRRKANELFDDGIISDEVRAWCGSFNAAPRNVDSTSVHDRTIPRSFYTSKSPRPHESSRSSELTPSRKRKWVPGGPGGGGRFIEVDAEDDGTKSRSPRTPKGKIHRQHVSKDTDGDTPMLGEPPQQAGQRESESQELGAPEPPQLDHCTCGHAVENMRTAASCANPTIIFLASG</sequence>
<evidence type="ECO:0000259" key="8">
    <source>
        <dbReference type="Pfam" id="PF09733"/>
    </source>
</evidence>
<dbReference type="Pfam" id="PF09733">
    <property type="entry name" value="VEFS-Box"/>
    <property type="match status" value="1"/>
</dbReference>
<gene>
    <name evidence="9" type="ORF">H2201_003744</name>
</gene>
<keyword evidence="6" id="KW-0804">Transcription</keyword>
<dbReference type="Proteomes" id="UP001172684">
    <property type="component" value="Unassembled WGS sequence"/>
</dbReference>
<keyword evidence="3" id="KW-0863">Zinc-finger</keyword>
<evidence type="ECO:0000313" key="10">
    <source>
        <dbReference type="Proteomes" id="UP001172684"/>
    </source>
</evidence>
<comment type="similarity">
    <text evidence="1">Belongs to the VEFS (VRN2-EMF2-FIS2-SU(Z)12) family.</text>
</comment>